<reference evidence="3 4" key="1">
    <citation type="submission" date="2021-07" db="EMBL/GenBank/DDBJ databases">
        <title>The Aristolochia fimbriata genome: insights into angiosperm evolution, floral development and chemical biosynthesis.</title>
        <authorList>
            <person name="Jiao Y."/>
        </authorList>
    </citation>
    <scope>NUCLEOTIDE SEQUENCE [LARGE SCALE GENOMIC DNA]</scope>
    <source>
        <strain evidence="3">IBCAS-2021</strain>
        <tissue evidence="3">Leaf</tissue>
    </source>
</reference>
<dbReference type="AlphaFoldDB" id="A0AAV7EJN9"/>
<keyword evidence="4" id="KW-1185">Reference proteome</keyword>
<feature type="transmembrane region" description="Helical" evidence="2">
    <location>
        <begin position="137"/>
        <end position="158"/>
    </location>
</feature>
<feature type="region of interest" description="Disordered" evidence="1">
    <location>
        <begin position="69"/>
        <end position="97"/>
    </location>
</feature>
<keyword evidence="2" id="KW-0472">Membrane</keyword>
<gene>
    <name evidence="3" type="ORF">H6P81_014219</name>
</gene>
<accession>A0AAV7EJN9</accession>
<keyword evidence="2" id="KW-1133">Transmembrane helix</keyword>
<comment type="caution">
    <text evidence="3">The sequence shown here is derived from an EMBL/GenBank/DDBJ whole genome shotgun (WGS) entry which is preliminary data.</text>
</comment>
<evidence type="ECO:0000256" key="1">
    <source>
        <dbReference type="SAM" id="MobiDB-lite"/>
    </source>
</evidence>
<sequence>MIRRRKAEESFGRQSKEGRTHVTLRGRRRKWGQLPFPCPCAACESGHRVMLLRLSPCVGRDEPSLLGASGSTNYLGKKGPPLEVRKPETESGHADADSGRFFSSRTLVLAPSDFCLGARFWVGSRERRRSEKKGKMLELLVLGCSAAVLLFQGANFVFRFLSRHRAVRQLRYGI</sequence>
<feature type="region of interest" description="Disordered" evidence="1">
    <location>
        <begin position="1"/>
        <end position="21"/>
    </location>
</feature>
<protein>
    <recommendedName>
        <fullName evidence="5">Transmembrane protein</fullName>
    </recommendedName>
</protein>
<feature type="compositionally biased region" description="Basic and acidic residues" evidence="1">
    <location>
        <begin position="1"/>
        <end position="20"/>
    </location>
</feature>
<keyword evidence="2" id="KW-0812">Transmembrane</keyword>
<feature type="compositionally biased region" description="Basic and acidic residues" evidence="1">
    <location>
        <begin position="83"/>
        <end position="97"/>
    </location>
</feature>
<proteinExistence type="predicted"/>
<evidence type="ECO:0000313" key="4">
    <source>
        <dbReference type="Proteomes" id="UP000825729"/>
    </source>
</evidence>
<evidence type="ECO:0000256" key="2">
    <source>
        <dbReference type="SAM" id="Phobius"/>
    </source>
</evidence>
<name>A0AAV7EJN9_ARIFI</name>
<evidence type="ECO:0008006" key="5">
    <source>
        <dbReference type="Google" id="ProtNLM"/>
    </source>
</evidence>
<evidence type="ECO:0000313" key="3">
    <source>
        <dbReference type="EMBL" id="KAG9448091.1"/>
    </source>
</evidence>
<dbReference type="Proteomes" id="UP000825729">
    <property type="component" value="Unassembled WGS sequence"/>
</dbReference>
<dbReference type="EMBL" id="JAINDJ010000005">
    <property type="protein sequence ID" value="KAG9448091.1"/>
    <property type="molecule type" value="Genomic_DNA"/>
</dbReference>
<organism evidence="3 4">
    <name type="scientific">Aristolochia fimbriata</name>
    <name type="common">White veined hardy Dutchman's pipe vine</name>
    <dbReference type="NCBI Taxonomy" id="158543"/>
    <lineage>
        <taxon>Eukaryota</taxon>
        <taxon>Viridiplantae</taxon>
        <taxon>Streptophyta</taxon>
        <taxon>Embryophyta</taxon>
        <taxon>Tracheophyta</taxon>
        <taxon>Spermatophyta</taxon>
        <taxon>Magnoliopsida</taxon>
        <taxon>Magnoliidae</taxon>
        <taxon>Piperales</taxon>
        <taxon>Aristolochiaceae</taxon>
        <taxon>Aristolochia</taxon>
    </lineage>
</organism>